<dbReference type="Proteomes" id="UP000237839">
    <property type="component" value="Unassembled WGS sequence"/>
</dbReference>
<dbReference type="SUPFAM" id="SSF49354">
    <property type="entry name" value="PapD-like"/>
    <property type="match status" value="1"/>
</dbReference>
<dbReference type="InterPro" id="IPR008962">
    <property type="entry name" value="PapD-like_sf"/>
</dbReference>
<evidence type="ECO:0000313" key="3">
    <source>
        <dbReference type="Proteomes" id="UP000237839"/>
    </source>
</evidence>
<dbReference type="InterPro" id="IPR013783">
    <property type="entry name" value="Ig-like_fold"/>
</dbReference>
<dbReference type="EMBL" id="PUGF01000023">
    <property type="protein sequence ID" value="PRC91444.1"/>
    <property type="molecule type" value="Genomic_DNA"/>
</dbReference>
<proteinExistence type="predicted"/>
<sequence length="217" mass="24208">MYKKVIALLLLSSSASAWSITVGEMTYFMGSNQTYLSKAVLNDSTQARYYQVTVEETDPPYKGAKLHKVVKGALLYAPKQLLLRPNETKFLKLYYQGPSDDQPRYYRVTFHERPGFSMHSVSEAYFSGTASLSTILVVQPRQPKQSYQLSNGVLRNNGNTVYLAYAQAPCSDEAEKCVKEKYLIPGGELVLDTLSAQSGTLFLSNETMQEIPMTGTP</sequence>
<reference evidence="2 3" key="1">
    <citation type="submission" date="2018-02" db="EMBL/GenBank/DDBJ databases">
        <title>Solimicrobium silvestre gen. nov., sp. nov., isolated from alpine forest soil.</title>
        <authorList>
            <person name="Margesin R."/>
            <person name="Albuquerque L."/>
            <person name="Zhang D.-C."/>
            <person name="Froufe H.J.C."/>
            <person name="Severino R."/>
            <person name="Roxo I."/>
            <person name="Egas C."/>
            <person name="Da Costa M.S."/>
        </authorList>
    </citation>
    <scope>NUCLEOTIDE SEQUENCE [LARGE SCALE GENOMIC DNA]</scope>
    <source>
        <strain evidence="2 3">S20-91</strain>
    </source>
</reference>
<dbReference type="AlphaFoldDB" id="A0A2S9GUQ8"/>
<protein>
    <submittedName>
        <fullName evidence="2">Uncharacterized protein</fullName>
    </submittedName>
</protein>
<keyword evidence="1" id="KW-0732">Signal</keyword>
<dbReference type="Gene3D" id="2.60.40.10">
    <property type="entry name" value="Immunoglobulins"/>
    <property type="match status" value="1"/>
</dbReference>
<dbReference type="OrthoDB" id="8584734at2"/>
<accession>A0A2S9GUQ8</accession>
<dbReference type="RefSeq" id="WP_105533605.1">
    <property type="nucleotide sequence ID" value="NZ_PUGF01000023.1"/>
</dbReference>
<feature type="chain" id="PRO_5015609413" evidence="1">
    <location>
        <begin position="18"/>
        <end position="217"/>
    </location>
</feature>
<evidence type="ECO:0000313" key="2">
    <source>
        <dbReference type="EMBL" id="PRC91444.1"/>
    </source>
</evidence>
<keyword evidence="3" id="KW-1185">Reference proteome</keyword>
<name>A0A2S9GUQ8_9BURK</name>
<organism evidence="2 3">
    <name type="scientific">Solimicrobium silvestre</name>
    <dbReference type="NCBI Taxonomy" id="2099400"/>
    <lineage>
        <taxon>Bacteria</taxon>
        <taxon>Pseudomonadati</taxon>
        <taxon>Pseudomonadota</taxon>
        <taxon>Betaproteobacteria</taxon>
        <taxon>Burkholderiales</taxon>
        <taxon>Oxalobacteraceae</taxon>
        <taxon>Solimicrobium</taxon>
    </lineage>
</organism>
<feature type="signal peptide" evidence="1">
    <location>
        <begin position="1"/>
        <end position="17"/>
    </location>
</feature>
<evidence type="ECO:0000256" key="1">
    <source>
        <dbReference type="SAM" id="SignalP"/>
    </source>
</evidence>
<comment type="caution">
    <text evidence="2">The sequence shown here is derived from an EMBL/GenBank/DDBJ whole genome shotgun (WGS) entry which is preliminary data.</text>
</comment>
<gene>
    <name evidence="2" type="ORF">S2091_3859</name>
</gene>